<dbReference type="Gene3D" id="3.40.50.2000">
    <property type="entry name" value="Glycogen Phosphorylase B"/>
    <property type="match status" value="2"/>
</dbReference>
<dbReference type="GO" id="GO:0080043">
    <property type="term" value="F:quercetin 3-O-glucosyltransferase activity"/>
    <property type="evidence" value="ECO:0007669"/>
    <property type="project" value="TreeGrafter"/>
</dbReference>
<dbReference type="InterPro" id="IPR002213">
    <property type="entry name" value="UDP_glucos_trans"/>
</dbReference>
<evidence type="ECO:0000256" key="5">
    <source>
        <dbReference type="SAM" id="Coils"/>
    </source>
</evidence>
<dbReference type="CDD" id="cd03784">
    <property type="entry name" value="GT1_Gtf-like"/>
    <property type="match status" value="1"/>
</dbReference>
<feature type="coiled-coil region" evidence="5">
    <location>
        <begin position="411"/>
        <end position="438"/>
    </location>
</feature>
<dbReference type="Pfam" id="PF00201">
    <property type="entry name" value="UDPGT"/>
    <property type="match status" value="1"/>
</dbReference>
<dbReference type="FunFam" id="3.40.50.2000:FF:000138">
    <property type="entry name" value="Glycosyltransferase"/>
    <property type="match status" value="1"/>
</dbReference>
<dbReference type="PANTHER" id="PTHR11926">
    <property type="entry name" value="GLUCOSYL/GLUCURONOSYL TRANSFERASES"/>
    <property type="match status" value="1"/>
</dbReference>
<comment type="pathway">
    <text evidence="1">Secondary metabolite biosynthesis; terpenoid biosynthesis.</text>
</comment>
<dbReference type="GO" id="GO:0080044">
    <property type="term" value="F:quercetin 7-O-glucosyltransferase activity"/>
    <property type="evidence" value="ECO:0007669"/>
    <property type="project" value="TreeGrafter"/>
</dbReference>
<name>A0A2I7M6E2_CENAS</name>
<comment type="similarity">
    <text evidence="2">Belongs to the UDP-glycosyltransferase family.</text>
</comment>
<proteinExistence type="evidence at transcript level"/>
<evidence type="ECO:0000313" key="6">
    <source>
        <dbReference type="EMBL" id="AUR26629.1"/>
    </source>
</evidence>
<dbReference type="AlphaFoldDB" id="A0A2I7M6E2"/>
<dbReference type="SUPFAM" id="SSF53756">
    <property type="entry name" value="UDP-Glycosyltransferase/glycogen phosphorylase"/>
    <property type="match status" value="1"/>
</dbReference>
<gene>
    <name evidence="6" type="primary">UGT87K1</name>
</gene>
<evidence type="ECO:0000256" key="2">
    <source>
        <dbReference type="ARBA" id="ARBA00009995"/>
    </source>
</evidence>
<sequence>MSNPITADKFASHVVAMPYPGRGHINPLLNLCRSLSSRNKHTLFTVVVTKEWLGLLGSEIMPENMKFASIPNVVPSEAGRAADIIGFVESVQTKLEDPFERLLNQLEPPVKLIVSDTILQWVVLLGNRRNIPVASFWTSSASGFSIAYHHDLILQNNHSSLEERGDELADYIPGLPALKLVDLLPFSTVQNQIFEKIVAAFSLVPKAQYLLIVSIYEFESKVINALRSSLSIPIFTVGPNIPHFSLQVNSLSITKSTDSSCYMKWLDSQSPGTVLYISYGSFLSVSSPQMDEIAVGLVESGVPFFWVARGEASRLKEVCSGAGIVVDWCEQLRVLCHSSVGGFWSHCGWSSVMESVYAGVPLIASPITADQPMNAKLVVEDWKIGCKMKIEVGNERWMKREEIVEVVTRFMDNENLEREEMVKRVKALQQTARNAVENGGSSDMNLNTISQVF</sequence>
<evidence type="ECO:0000256" key="1">
    <source>
        <dbReference type="ARBA" id="ARBA00004721"/>
    </source>
</evidence>
<dbReference type="UniPathway" id="UPA00213"/>
<dbReference type="PANTHER" id="PTHR11926:SF774">
    <property type="entry name" value="UDP-GLYCOSYLTRANSFERASE 85A1-RELATED"/>
    <property type="match status" value="1"/>
</dbReference>
<keyword evidence="5" id="KW-0175">Coiled coil</keyword>
<dbReference type="GO" id="GO:0016114">
    <property type="term" value="P:terpenoid biosynthetic process"/>
    <property type="evidence" value="ECO:0007669"/>
    <property type="project" value="UniProtKB-UniPathway"/>
</dbReference>
<evidence type="ECO:0000256" key="3">
    <source>
        <dbReference type="ARBA" id="ARBA00022679"/>
    </source>
</evidence>
<accession>A0A2I7M6E2</accession>
<organism evidence="6">
    <name type="scientific">Centella asiatica</name>
    <name type="common">Asiatic pennywort</name>
    <name type="synonym">Hydrocotyle asiatica</name>
    <dbReference type="NCBI Taxonomy" id="48106"/>
    <lineage>
        <taxon>Eukaryota</taxon>
        <taxon>Viridiplantae</taxon>
        <taxon>Streptophyta</taxon>
        <taxon>Embryophyta</taxon>
        <taxon>Tracheophyta</taxon>
        <taxon>Spermatophyta</taxon>
        <taxon>Magnoliopsida</taxon>
        <taxon>eudicotyledons</taxon>
        <taxon>Gunneridae</taxon>
        <taxon>Pentapetalae</taxon>
        <taxon>asterids</taxon>
        <taxon>campanulids</taxon>
        <taxon>Apiales</taxon>
        <taxon>Apiaceae</taxon>
        <taxon>Mackinlayoideae</taxon>
        <taxon>Centella</taxon>
    </lineage>
</organism>
<protein>
    <submittedName>
        <fullName evidence="6">UDP-glucosyltransferase 87K1</fullName>
    </submittedName>
</protein>
<evidence type="ECO:0000256" key="4">
    <source>
        <dbReference type="ARBA" id="ARBA00023229"/>
    </source>
</evidence>
<reference evidence="6" key="1">
    <citation type="submission" date="2017-07" db="EMBL/GenBank/DDBJ databases">
        <title>Molecular characterization of genes encoded UDP-glucosyltransferase in Centella asiatica.</title>
        <authorList>
            <person name="Kim O.T."/>
            <person name="Jin M.L."/>
            <person name="Jetter R."/>
        </authorList>
    </citation>
    <scope>NUCLEOTIDE SEQUENCE</scope>
</reference>
<keyword evidence="4" id="KW-0414">Isoprene biosynthesis</keyword>
<dbReference type="EMBL" id="MF471460">
    <property type="protein sequence ID" value="AUR26629.1"/>
    <property type="molecule type" value="mRNA"/>
</dbReference>
<keyword evidence="3 6" id="KW-0808">Transferase</keyword>